<dbReference type="EMBL" id="CAMAPF010000006">
    <property type="protein sequence ID" value="CAH9055193.1"/>
    <property type="molecule type" value="Genomic_DNA"/>
</dbReference>
<keyword evidence="8" id="KW-0560">Oxidoreductase</keyword>
<dbReference type="GO" id="GO:0000785">
    <property type="term" value="C:chromatin"/>
    <property type="evidence" value="ECO:0007669"/>
    <property type="project" value="TreeGrafter"/>
</dbReference>
<dbReference type="GO" id="GO:0009826">
    <property type="term" value="P:unidimensional cell growth"/>
    <property type="evidence" value="ECO:0007669"/>
    <property type="project" value="UniProtKB-ARBA"/>
</dbReference>
<evidence type="ECO:0000256" key="10">
    <source>
        <dbReference type="ARBA" id="ARBA00023015"/>
    </source>
</evidence>
<keyword evidence="10" id="KW-0805">Transcription regulation</keyword>
<evidence type="ECO:0000259" key="19">
    <source>
        <dbReference type="PROSITE" id="PS51184"/>
    </source>
</evidence>
<keyword evidence="11" id="KW-0804">Transcription</keyword>
<feature type="region of interest" description="Disordered" evidence="16">
    <location>
        <begin position="968"/>
        <end position="991"/>
    </location>
</feature>
<dbReference type="GO" id="GO:0071558">
    <property type="term" value="F:histone H3K27me2/H3K27me3 demethylase activity"/>
    <property type="evidence" value="ECO:0007669"/>
    <property type="project" value="UniProtKB-ARBA"/>
</dbReference>
<organism evidence="20 21">
    <name type="scientific">Cuscuta epithymum</name>
    <dbReference type="NCBI Taxonomy" id="186058"/>
    <lineage>
        <taxon>Eukaryota</taxon>
        <taxon>Viridiplantae</taxon>
        <taxon>Streptophyta</taxon>
        <taxon>Embryophyta</taxon>
        <taxon>Tracheophyta</taxon>
        <taxon>Spermatophyta</taxon>
        <taxon>Magnoliopsida</taxon>
        <taxon>eudicotyledons</taxon>
        <taxon>Gunneridae</taxon>
        <taxon>Pentapetalae</taxon>
        <taxon>asterids</taxon>
        <taxon>lamiids</taxon>
        <taxon>Solanales</taxon>
        <taxon>Convolvulaceae</taxon>
        <taxon>Cuscuteae</taxon>
        <taxon>Cuscuta</taxon>
        <taxon>Cuscuta subgen. Cuscuta</taxon>
    </lineage>
</organism>
<evidence type="ECO:0000256" key="12">
    <source>
        <dbReference type="ARBA" id="ARBA00023242"/>
    </source>
</evidence>
<dbReference type="Proteomes" id="UP001152523">
    <property type="component" value="Unassembled WGS sequence"/>
</dbReference>
<keyword evidence="2" id="KW-0479">Metal-binding</keyword>
<dbReference type="PROSITE" id="PS51183">
    <property type="entry name" value="JMJN"/>
    <property type="match status" value="1"/>
</dbReference>
<evidence type="ECO:0000256" key="13">
    <source>
        <dbReference type="ARBA" id="ARBA00050682"/>
    </source>
</evidence>
<dbReference type="GO" id="GO:0009741">
    <property type="term" value="P:response to brassinosteroid"/>
    <property type="evidence" value="ECO:0007669"/>
    <property type="project" value="UniProtKB-ARBA"/>
</dbReference>
<dbReference type="Pfam" id="PF02375">
    <property type="entry name" value="JmjN"/>
    <property type="match status" value="1"/>
</dbReference>
<keyword evidence="6" id="KW-0156">Chromatin regulator</keyword>
<evidence type="ECO:0000259" key="18">
    <source>
        <dbReference type="PROSITE" id="PS51183"/>
    </source>
</evidence>
<evidence type="ECO:0000256" key="7">
    <source>
        <dbReference type="ARBA" id="ARBA00022964"/>
    </source>
</evidence>
<proteinExistence type="inferred from homology"/>
<keyword evidence="4 15" id="KW-0863">Zinc-finger</keyword>
<dbReference type="PANTHER" id="PTHR10694">
    <property type="entry name" value="LYSINE-SPECIFIC DEMETHYLASE"/>
    <property type="match status" value="1"/>
</dbReference>
<dbReference type="SUPFAM" id="SSF51197">
    <property type="entry name" value="Clavaminate synthase-like"/>
    <property type="match status" value="1"/>
</dbReference>
<dbReference type="GO" id="GO:2000028">
    <property type="term" value="P:regulation of photoperiodism, flowering"/>
    <property type="evidence" value="ECO:0007669"/>
    <property type="project" value="UniProtKB-ARBA"/>
</dbReference>
<name>A0AAV0BYY7_9ASTE</name>
<keyword evidence="5" id="KW-0862">Zinc</keyword>
<dbReference type="AlphaFoldDB" id="A0AAV0BYY7"/>
<reference evidence="20" key="1">
    <citation type="submission" date="2022-07" db="EMBL/GenBank/DDBJ databases">
        <authorList>
            <person name="Macas J."/>
            <person name="Novak P."/>
            <person name="Neumann P."/>
        </authorList>
    </citation>
    <scope>NUCLEOTIDE SEQUENCE</scope>
</reference>
<feature type="domain" description="JmjC" evidence="19">
    <location>
        <begin position="276"/>
        <end position="442"/>
    </location>
</feature>
<feature type="domain" description="JmjN" evidence="18">
    <location>
        <begin position="16"/>
        <end position="57"/>
    </location>
</feature>
<evidence type="ECO:0000256" key="5">
    <source>
        <dbReference type="ARBA" id="ARBA00022833"/>
    </source>
</evidence>
<evidence type="ECO:0000313" key="21">
    <source>
        <dbReference type="Proteomes" id="UP001152523"/>
    </source>
</evidence>
<dbReference type="SMART" id="SM00355">
    <property type="entry name" value="ZnF_C2H2"/>
    <property type="match status" value="4"/>
</dbReference>
<dbReference type="SMART" id="SM00558">
    <property type="entry name" value="JmjC"/>
    <property type="match status" value="1"/>
</dbReference>
<dbReference type="GO" id="GO:0048580">
    <property type="term" value="P:regulation of post-embryonic development"/>
    <property type="evidence" value="ECO:0007669"/>
    <property type="project" value="UniProtKB-ARBA"/>
</dbReference>
<dbReference type="PANTHER" id="PTHR10694:SF45">
    <property type="entry name" value="LYSINE-SPECIFIC DEMETHYLASE ELF6"/>
    <property type="match status" value="1"/>
</dbReference>
<evidence type="ECO:0000259" key="17">
    <source>
        <dbReference type="PROSITE" id="PS50157"/>
    </source>
</evidence>
<feature type="domain" description="C2H2-type" evidence="17">
    <location>
        <begin position="1078"/>
        <end position="1107"/>
    </location>
</feature>
<dbReference type="InterPro" id="IPR036236">
    <property type="entry name" value="Znf_C2H2_sf"/>
</dbReference>
<feature type="domain" description="C2H2-type" evidence="17">
    <location>
        <begin position="1018"/>
        <end position="1047"/>
    </location>
</feature>
<dbReference type="InterPro" id="IPR003349">
    <property type="entry name" value="JmjN"/>
</dbReference>
<dbReference type="PROSITE" id="PS51184">
    <property type="entry name" value="JMJC"/>
    <property type="match status" value="1"/>
</dbReference>
<dbReference type="GO" id="GO:0034647">
    <property type="term" value="F:histone H3K4me/H3K4me2/H3K4me3 demethylase activity"/>
    <property type="evidence" value="ECO:0007669"/>
    <property type="project" value="TreeGrafter"/>
</dbReference>
<evidence type="ECO:0000256" key="4">
    <source>
        <dbReference type="ARBA" id="ARBA00022771"/>
    </source>
</evidence>
<feature type="compositionally biased region" description="Polar residues" evidence="16">
    <location>
        <begin position="973"/>
        <end position="991"/>
    </location>
</feature>
<dbReference type="InterPro" id="IPR003347">
    <property type="entry name" value="JmjC_dom"/>
</dbReference>
<evidence type="ECO:0000313" key="20">
    <source>
        <dbReference type="EMBL" id="CAH9055193.1"/>
    </source>
</evidence>
<dbReference type="GO" id="GO:0010628">
    <property type="term" value="P:positive regulation of gene expression"/>
    <property type="evidence" value="ECO:0007669"/>
    <property type="project" value="UniProtKB-ARBA"/>
</dbReference>
<gene>
    <name evidence="20" type="ORF">CEPIT_LOCUS758</name>
</gene>
<keyword evidence="7" id="KW-0223">Dioxygenase</keyword>
<evidence type="ECO:0000256" key="14">
    <source>
        <dbReference type="ARBA" id="ARBA00051751"/>
    </source>
</evidence>
<sequence>MKNVEIAQWLKGLPLAPEFRPTDTEFSDPIAYISKIEKEASSFGICKVIPPFSKPSKKYVLHNLNKSLTKCPELGLDVKACSDKGNGQFGESRAVFTTRCQELGQSEKKKMNMKGMSGSLSFGAQKKVWQSGEVYTLEKFEAKSKSFARKQLGTVKDVSPLVVETMFWKAVSQKSVYVEYANDVPGSGFGEPEGVSNIYRKKRRRKKREVFDRSHTKTCDNKKEGLLDSTSIDKQSFCVSPDICKVSPSDYSASSQPNGLRDSNDVEGSAGWKLSNSPWNLQVIARSPGSLTRYMSDDIPGVTSPMVYIGMLFSWFAWHVEDHELHSLNFLHTGSPKTWYAVPGDYASKFEEVVRVQAYGDSTDPLAALTLLGEKTTLLSPEVIVSSGIPCCRLVQYPGEFVVTFPRAYHVGFSHGFNCGEAANFGTPQWLTVAKDAAVRRAAMNYLPMLSHQQLLYLLTMSFVSRVPKSLLPGMRNSRLKDRQKEERETLVKKAFVGDVLKENELVTILLQKNSSYQAVLWDVDMLPSASERFESQKCVGTDLTKKCSDQNDNKYNSQDILNKMNSYLENSSDLCAEDEDLSNEFQIDTGALPCIACGILGFPFMAVVQPSEKSIKNFYSEDFHTIQCMGELKSFEPRSHSQRDSIVFGDVAVDRSMPPERLLLHPKRVSCAESGESTASQMKGQLPLAGPLSASNPSVNLEDKWDTYNAFLRPQILCIEHAIQTEELLHRRGGAKILVMCHSDFQKIRAYATFIAEETDTTFVYNEIVLDNASKEHLQLIDLAIEDGNRECAEDWTSTLHINLLHSMKKLSKNNSQTAKKLEYALILSRLFPNTTTSSTKCLGYKWESRKVRSKRRSNSKPANKTRVPSRFEEKCLESKLDNTRASREETIAVQYTRKRYKLKPHASVESDIFIPHEISNANEKLENLIPQMLAMEDQSRNSHRNDSPDVTSFVKSPCEGLRPRAAKKETSTCASDNNTKNNFQDQRNGGPSHRCYIERCKMSFKTKRKLSLHKRNRCPVNGCGKKFNCHRYAVRHQRVHEEDRPLKCSWKGCSMSFKWSWARTEHLRVHTGERPYKCKFEGCGLSFRFVSDFSRHRRKMGHHSS</sequence>
<protein>
    <recommendedName>
        <fullName evidence="22">Lysine-specific demethylase ELF6</fullName>
    </recommendedName>
</protein>
<evidence type="ECO:0000256" key="1">
    <source>
        <dbReference type="ARBA" id="ARBA00009711"/>
    </source>
</evidence>
<evidence type="ECO:0000256" key="11">
    <source>
        <dbReference type="ARBA" id="ARBA00023163"/>
    </source>
</evidence>
<dbReference type="PROSITE" id="PS00028">
    <property type="entry name" value="ZINC_FINGER_C2H2_1"/>
    <property type="match status" value="3"/>
</dbReference>
<dbReference type="Gene3D" id="3.30.160.60">
    <property type="entry name" value="Classic Zinc Finger"/>
    <property type="match status" value="1"/>
</dbReference>
<dbReference type="PROSITE" id="PS50157">
    <property type="entry name" value="ZINC_FINGER_C2H2_2"/>
    <property type="match status" value="3"/>
</dbReference>
<feature type="domain" description="C2H2-type" evidence="17">
    <location>
        <begin position="1048"/>
        <end position="1077"/>
    </location>
</feature>
<comment type="similarity">
    <text evidence="1">Belongs to the JHDM3 histone demethylase family.</text>
</comment>
<dbReference type="Gene3D" id="2.60.120.650">
    <property type="entry name" value="Cupin"/>
    <property type="match status" value="1"/>
</dbReference>
<keyword evidence="21" id="KW-1185">Reference proteome</keyword>
<evidence type="ECO:0000256" key="3">
    <source>
        <dbReference type="ARBA" id="ARBA00022737"/>
    </source>
</evidence>
<evidence type="ECO:0000256" key="6">
    <source>
        <dbReference type="ARBA" id="ARBA00022853"/>
    </source>
</evidence>
<dbReference type="InterPro" id="IPR013087">
    <property type="entry name" value="Znf_C2H2_type"/>
</dbReference>
<comment type="catalytic activity">
    <reaction evidence="14">
        <text>N(6),N(6),N(6)-trimethyl-L-lysyl(27)-[histone H3] + 2-oxoglutarate + O2 = N(6),N(6)-dimethyl-L-lysyl(27)-[histone H3] + formaldehyde + succinate + CO2</text>
        <dbReference type="Rhea" id="RHEA:60228"/>
        <dbReference type="Rhea" id="RHEA-COMP:15535"/>
        <dbReference type="Rhea" id="RHEA-COMP:15539"/>
        <dbReference type="ChEBI" id="CHEBI:15379"/>
        <dbReference type="ChEBI" id="CHEBI:16526"/>
        <dbReference type="ChEBI" id="CHEBI:16810"/>
        <dbReference type="ChEBI" id="CHEBI:16842"/>
        <dbReference type="ChEBI" id="CHEBI:30031"/>
        <dbReference type="ChEBI" id="CHEBI:61961"/>
        <dbReference type="ChEBI" id="CHEBI:61976"/>
    </reaction>
    <physiologicalReaction direction="left-to-right" evidence="14">
        <dbReference type="Rhea" id="RHEA:60229"/>
    </physiologicalReaction>
</comment>
<dbReference type="GO" id="GO:0008270">
    <property type="term" value="F:zinc ion binding"/>
    <property type="evidence" value="ECO:0007669"/>
    <property type="project" value="UniProtKB-KW"/>
</dbReference>
<dbReference type="SUPFAM" id="SSF57667">
    <property type="entry name" value="beta-beta-alpha zinc fingers"/>
    <property type="match status" value="2"/>
</dbReference>
<evidence type="ECO:0000256" key="8">
    <source>
        <dbReference type="ARBA" id="ARBA00023002"/>
    </source>
</evidence>
<evidence type="ECO:0000256" key="16">
    <source>
        <dbReference type="SAM" id="MobiDB-lite"/>
    </source>
</evidence>
<evidence type="ECO:0000256" key="15">
    <source>
        <dbReference type="PROSITE-ProRule" id="PRU00042"/>
    </source>
</evidence>
<accession>A0AAV0BYY7</accession>
<dbReference type="FunFam" id="3.30.160.60:FF:000747">
    <property type="entry name" value="Probable lysine-specific demethylase ELF6"/>
    <property type="match status" value="1"/>
</dbReference>
<keyword evidence="12" id="KW-0539">Nucleus</keyword>
<dbReference type="Pfam" id="PF02373">
    <property type="entry name" value="JmjC"/>
    <property type="match status" value="1"/>
</dbReference>
<keyword evidence="3" id="KW-0677">Repeat</keyword>
<evidence type="ECO:0000256" key="9">
    <source>
        <dbReference type="ARBA" id="ARBA00023004"/>
    </source>
</evidence>
<dbReference type="SMART" id="SM00545">
    <property type="entry name" value="JmjN"/>
    <property type="match status" value="1"/>
</dbReference>
<comment type="caution">
    <text evidence="20">The sequence shown here is derived from an EMBL/GenBank/DDBJ whole genome shotgun (WGS) entry which is preliminary data.</text>
</comment>
<dbReference type="GO" id="GO:0005634">
    <property type="term" value="C:nucleus"/>
    <property type="evidence" value="ECO:0007669"/>
    <property type="project" value="TreeGrafter"/>
</dbReference>
<evidence type="ECO:0000256" key="2">
    <source>
        <dbReference type="ARBA" id="ARBA00022723"/>
    </source>
</evidence>
<dbReference type="GO" id="GO:0040029">
    <property type="term" value="P:epigenetic regulation of gene expression"/>
    <property type="evidence" value="ECO:0007669"/>
    <property type="project" value="UniProtKB-ARBA"/>
</dbReference>
<comment type="catalytic activity">
    <reaction evidence="13">
        <text>N(6),N(6)-dimethyl-L-lysyl(27)-[histone H3] + 2-oxoglutarate + O2 = N(6)-methyl-L-lysyl(27)-[histone H3] + formaldehyde + succinate + CO2</text>
        <dbReference type="Rhea" id="RHEA:60232"/>
        <dbReference type="Rhea" id="RHEA-COMP:15539"/>
        <dbReference type="Rhea" id="RHEA-COMP:15544"/>
        <dbReference type="ChEBI" id="CHEBI:15379"/>
        <dbReference type="ChEBI" id="CHEBI:16526"/>
        <dbReference type="ChEBI" id="CHEBI:16810"/>
        <dbReference type="ChEBI" id="CHEBI:16842"/>
        <dbReference type="ChEBI" id="CHEBI:30031"/>
        <dbReference type="ChEBI" id="CHEBI:61929"/>
        <dbReference type="ChEBI" id="CHEBI:61976"/>
    </reaction>
    <physiologicalReaction direction="left-to-right" evidence="13">
        <dbReference type="Rhea" id="RHEA:60233"/>
    </physiologicalReaction>
</comment>
<evidence type="ECO:0008006" key="22">
    <source>
        <dbReference type="Google" id="ProtNLM"/>
    </source>
</evidence>
<keyword evidence="9" id="KW-0408">Iron</keyword>